<dbReference type="PROSITE" id="PS50202">
    <property type="entry name" value="MSP"/>
    <property type="match status" value="1"/>
</dbReference>
<feature type="compositionally biased region" description="Basic and acidic residues" evidence="2">
    <location>
        <begin position="1"/>
        <end position="22"/>
    </location>
</feature>
<dbReference type="PANTHER" id="PTHR21513:SF19">
    <property type="entry name" value="MAJOR SPERM PROTEIN"/>
    <property type="match status" value="1"/>
</dbReference>
<keyword evidence="4" id="KW-1185">Reference proteome</keyword>
<dbReference type="Pfam" id="PF00635">
    <property type="entry name" value="Motile_Sperm"/>
    <property type="match status" value="1"/>
</dbReference>
<dbReference type="InterPro" id="IPR000535">
    <property type="entry name" value="MSP_dom"/>
</dbReference>
<dbReference type="AlphaFoldDB" id="A0A2A6BWL3"/>
<evidence type="ECO:0000313" key="3">
    <source>
        <dbReference type="EnsemblMetazoa" id="PPA21058.1"/>
    </source>
</evidence>
<accession>A0A2A6BWL3</accession>
<dbReference type="Gene3D" id="2.60.40.10">
    <property type="entry name" value="Immunoglobulins"/>
    <property type="match status" value="1"/>
</dbReference>
<reference evidence="4" key="1">
    <citation type="journal article" date="2008" name="Nat. Genet.">
        <title>The Pristionchus pacificus genome provides a unique perspective on nematode lifestyle and parasitism.</title>
        <authorList>
            <person name="Dieterich C."/>
            <person name="Clifton S.W."/>
            <person name="Schuster L.N."/>
            <person name="Chinwalla A."/>
            <person name="Delehaunty K."/>
            <person name="Dinkelacker I."/>
            <person name="Fulton L."/>
            <person name="Fulton R."/>
            <person name="Godfrey J."/>
            <person name="Minx P."/>
            <person name="Mitreva M."/>
            <person name="Roeseler W."/>
            <person name="Tian H."/>
            <person name="Witte H."/>
            <person name="Yang S.P."/>
            <person name="Wilson R.K."/>
            <person name="Sommer R.J."/>
        </authorList>
    </citation>
    <scope>NUCLEOTIDE SEQUENCE [LARGE SCALE GENOMIC DNA]</scope>
    <source>
        <strain evidence="4">PS312</strain>
    </source>
</reference>
<name>A0A2A6BWL3_PRIPA</name>
<feature type="compositionally biased region" description="Polar residues" evidence="2">
    <location>
        <begin position="195"/>
        <end position="218"/>
    </location>
</feature>
<feature type="region of interest" description="Disordered" evidence="2">
    <location>
        <begin position="195"/>
        <end position="237"/>
    </location>
</feature>
<dbReference type="Proteomes" id="UP000005239">
    <property type="component" value="Unassembled WGS sequence"/>
</dbReference>
<feature type="region of interest" description="Disordered" evidence="2">
    <location>
        <begin position="1"/>
        <end position="42"/>
    </location>
</feature>
<reference evidence="3" key="2">
    <citation type="submission" date="2022-06" db="UniProtKB">
        <authorList>
            <consortium name="EnsemblMetazoa"/>
        </authorList>
    </citation>
    <scope>IDENTIFICATION</scope>
    <source>
        <strain evidence="3">PS312</strain>
    </source>
</reference>
<comment type="function">
    <text evidence="1">Central component in molecular interactions underlying sperm crawling. Forms an extensive filament system that extends from sperm villipoda, along the leading edge of the pseudopod.</text>
</comment>
<keyword evidence="1" id="KW-0206">Cytoskeleton</keyword>
<evidence type="ECO:0000313" key="4">
    <source>
        <dbReference type="Proteomes" id="UP000005239"/>
    </source>
</evidence>
<feature type="compositionally biased region" description="Low complexity" evidence="2">
    <location>
        <begin position="223"/>
        <end position="237"/>
    </location>
</feature>
<gene>
    <name evidence="3" type="primary">WBGene00110612</name>
</gene>
<feature type="compositionally biased region" description="Polar residues" evidence="2">
    <location>
        <begin position="25"/>
        <end position="34"/>
    </location>
</feature>
<dbReference type="EnsemblMetazoa" id="PPA21058.1">
    <property type="protein sequence ID" value="PPA21058.1"/>
    <property type="gene ID" value="WBGene00110612"/>
</dbReference>
<evidence type="ECO:0000256" key="1">
    <source>
        <dbReference type="RuleBase" id="RU003425"/>
    </source>
</evidence>
<evidence type="ECO:0000256" key="2">
    <source>
        <dbReference type="SAM" id="MobiDB-lite"/>
    </source>
</evidence>
<dbReference type="SUPFAM" id="SSF49354">
    <property type="entry name" value="PapD-like"/>
    <property type="match status" value="1"/>
</dbReference>
<keyword evidence="1" id="KW-0963">Cytoplasm</keyword>
<dbReference type="PANTHER" id="PTHR21513">
    <property type="entry name" value="MAJOR SPERM PROTEIN"/>
    <property type="match status" value="1"/>
</dbReference>
<dbReference type="InterPro" id="IPR013783">
    <property type="entry name" value="Ig-like_fold"/>
</dbReference>
<accession>A0A8R1UD69</accession>
<organism evidence="3 4">
    <name type="scientific">Pristionchus pacificus</name>
    <name type="common">Parasitic nematode worm</name>
    <dbReference type="NCBI Taxonomy" id="54126"/>
    <lineage>
        <taxon>Eukaryota</taxon>
        <taxon>Metazoa</taxon>
        <taxon>Ecdysozoa</taxon>
        <taxon>Nematoda</taxon>
        <taxon>Chromadorea</taxon>
        <taxon>Rhabditida</taxon>
        <taxon>Rhabditina</taxon>
        <taxon>Diplogasteromorpha</taxon>
        <taxon>Diplogasteroidea</taxon>
        <taxon>Neodiplogasteridae</taxon>
        <taxon>Pristionchus</taxon>
    </lineage>
</organism>
<protein>
    <recommendedName>
        <fullName evidence="1">Major sperm protein</fullName>
    </recommendedName>
</protein>
<proteinExistence type="predicted"/>
<dbReference type="InterPro" id="IPR008962">
    <property type="entry name" value="PapD-like_sf"/>
</dbReference>
<sequence>MSSEKSVKLETVFDDRNDKTGPFKEQTTQGSKSKTGSKERVRWRACGRRRQCRYVPKPAPLPNKPWEPQFKLKLNPPDYIKMSWVRGVSVYSEMTIQNTQSTPTCYKMKCTDNSQFRVRPPMNFIDQGGSASVKIIHNSFVLPEPNKHYFAIYHVKCTPEDMRARNFKRVWKSSAAMDGVIRIPIAFETADLKISTNSTKQKPGSSAPPTSSTMTKTVSAPLKQSKTPTGKSSGKKK</sequence>
<dbReference type="OrthoDB" id="5915816at2759"/>